<evidence type="ECO:0000256" key="7">
    <source>
        <dbReference type="ARBA" id="ARBA00023002"/>
    </source>
</evidence>
<comment type="pathway">
    <text evidence="2">Amino-acid biosynthesis; L-serine biosynthesis; L-serine from 3-phospho-D-glycerate: step 1/3.</text>
</comment>
<evidence type="ECO:0000256" key="12">
    <source>
        <dbReference type="RuleBase" id="RU003719"/>
    </source>
</evidence>
<dbReference type="PROSITE" id="PS51671">
    <property type="entry name" value="ACT"/>
    <property type="match status" value="1"/>
</dbReference>
<gene>
    <name evidence="14" type="ORF">CL176_10610</name>
</gene>
<comment type="similarity">
    <text evidence="3 12">Belongs to the D-isomer specific 2-hydroxyacid dehydrogenase family.</text>
</comment>
<evidence type="ECO:0000256" key="8">
    <source>
        <dbReference type="ARBA" id="ARBA00023027"/>
    </source>
</evidence>
<dbReference type="PROSITE" id="PS00065">
    <property type="entry name" value="D_2_HYDROXYACID_DH_1"/>
    <property type="match status" value="1"/>
</dbReference>
<dbReference type="PANTHER" id="PTHR42938">
    <property type="entry name" value="FORMATE DEHYDROGENASE 1"/>
    <property type="match status" value="1"/>
</dbReference>
<dbReference type="InterPro" id="IPR006140">
    <property type="entry name" value="D-isomer_DH_NAD-bd"/>
</dbReference>
<evidence type="ECO:0000259" key="13">
    <source>
        <dbReference type="PROSITE" id="PS51671"/>
    </source>
</evidence>
<evidence type="ECO:0000256" key="11">
    <source>
        <dbReference type="ARBA" id="ARBA00048731"/>
    </source>
</evidence>
<comment type="function">
    <text evidence="1">Catalyzes the reversible oxidation of 3-phospho-D-glycerate to 3-phosphonooxypyruvate, the first step of the phosphorylated L-serine biosynthesis pathway. Also catalyzes the reversible oxidation of 2-hydroxyglutarate to 2-oxoglutarate.</text>
</comment>
<evidence type="ECO:0000256" key="2">
    <source>
        <dbReference type="ARBA" id="ARBA00005216"/>
    </source>
</evidence>
<evidence type="ECO:0000256" key="1">
    <source>
        <dbReference type="ARBA" id="ARBA00003800"/>
    </source>
</evidence>
<dbReference type="GO" id="GO:0051287">
    <property type="term" value="F:NAD binding"/>
    <property type="evidence" value="ECO:0007669"/>
    <property type="project" value="InterPro"/>
</dbReference>
<dbReference type="PANTHER" id="PTHR42938:SF47">
    <property type="entry name" value="HYDROXYPYRUVATE REDUCTASE"/>
    <property type="match status" value="1"/>
</dbReference>
<proteinExistence type="inferred from homology"/>
<dbReference type="InterPro" id="IPR045865">
    <property type="entry name" value="ACT-like_dom_sf"/>
</dbReference>
<dbReference type="InterPro" id="IPR006139">
    <property type="entry name" value="D-isomer_2_OHA_DH_cat_dom"/>
</dbReference>
<evidence type="ECO:0000256" key="6">
    <source>
        <dbReference type="ARBA" id="ARBA00021582"/>
    </source>
</evidence>
<keyword evidence="7 12" id="KW-0560">Oxidoreductase</keyword>
<protein>
    <recommendedName>
        <fullName evidence="6">D-3-phosphoglycerate dehydrogenase</fullName>
        <ecNumber evidence="4">1.1.1.399</ecNumber>
        <ecNumber evidence="5">1.1.1.95</ecNumber>
    </recommendedName>
    <alternativeName>
        <fullName evidence="9">2-oxoglutarate reductase</fullName>
    </alternativeName>
</protein>
<evidence type="ECO:0000256" key="3">
    <source>
        <dbReference type="ARBA" id="ARBA00005854"/>
    </source>
</evidence>
<evidence type="ECO:0000256" key="4">
    <source>
        <dbReference type="ARBA" id="ARBA00013001"/>
    </source>
</evidence>
<organism evidence="14 15">
    <name type="scientific">Suicoccus acidiformans</name>
    <dbReference type="NCBI Taxonomy" id="2036206"/>
    <lineage>
        <taxon>Bacteria</taxon>
        <taxon>Bacillati</taxon>
        <taxon>Bacillota</taxon>
        <taxon>Bacilli</taxon>
        <taxon>Lactobacillales</taxon>
        <taxon>Aerococcaceae</taxon>
        <taxon>Suicoccus</taxon>
    </lineage>
</organism>
<dbReference type="RefSeq" id="WP_118991265.1">
    <property type="nucleotide sequence ID" value="NZ_CP023434.1"/>
</dbReference>
<dbReference type="InterPro" id="IPR029752">
    <property type="entry name" value="D-isomer_DH_CS1"/>
</dbReference>
<accession>A0A347WMU9</accession>
<dbReference type="Pfam" id="PF02826">
    <property type="entry name" value="2-Hacid_dh_C"/>
    <property type="match status" value="1"/>
</dbReference>
<comment type="catalytic activity">
    <reaction evidence="11">
        <text>(2R)-3-phosphoglycerate + NAD(+) = 3-phosphooxypyruvate + NADH + H(+)</text>
        <dbReference type="Rhea" id="RHEA:12641"/>
        <dbReference type="ChEBI" id="CHEBI:15378"/>
        <dbReference type="ChEBI" id="CHEBI:18110"/>
        <dbReference type="ChEBI" id="CHEBI:57540"/>
        <dbReference type="ChEBI" id="CHEBI:57945"/>
        <dbReference type="ChEBI" id="CHEBI:58272"/>
        <dbReference type="EC" id="1.1.1.95"/>
    </reaction>
</comment>
<evidence type="ECO:0000313" key="14">
    <source>
        <dbReference type="EMBL" id="AXY26406.1"/>
    </source>
</evidence>
<dbReference type="SUPFAM" id="SSF51735">
    <property type="entry name" value="NAD(P)-binding Rossmann-fold domains"/>
    <property type="match status" value="1"/>
</dbReference>
<dbReference type="CDD" id="cd12174">
    <property type="entry name" value="PGDH_like_3"/>
    <property type="match status" value="1"/>
</dbReference>
<keyword evidence="15" id="KW-1185">Reference proteome</keyword>
<dbReference type="SUPFAM" id="SSF55021">
    <property type="entry name" value="ACT-like"/>
    <property type="match status" value="1"/>
</dbReference>
<comment type="catalytic activity">
    <reaction evidence="10">
        <text>(R)-2-hydroxyglutarate + NAD(+) = 2-oxoglutarate + NADH + H(+)</text>
        <dbReference type="Rhea" id="RHEA:49612"/>
        <dbReference type="ChEBI" id="CHEBI:15378"/>
        <dbReference type="ChEBI" id="CHEBI:15801"/>
        <dbReference type="ChEBI" id="CHEBI:16810"/>
        <dbReference type="ChEBI" id="CHEBI:57540"/>
        <dbReference type="ChEBI" id="CHEBI:57945"/>
        <dbReference type="EC" id="1.1.1.399"/>
    </reaction>
</comment>
<dbReference type="Gene3D" id="3.30.70.260">
    <property type="match status" value="1"/>
</dbReference>
<dbReference type="AlphaFoldDB" id="A0A347WMU9"/>
<dbReference type="OrthoDB" id="9805416at2"/>
<dbReference type="GO" id="GO:0004617">
    <property type="term" value="F:phosphoglycerate dehydrogenase activity"/>
    <property type="evidence" value="ECO:0007669"/>
    <property type="project" value="UniProtKB-EC"/>
</dbReference>
<dbReference type="InterPro" id="IPR036291">
    <property type="entry name" value="NAD(P)-bd_dom_sf"/>
</dbReference>
<dbReference type="EC" id="1.1.1.95" evidence="5"/>
<feature type="domain" description="ACT" evidence="13">
    <location>
        <begin position="320"/>
        <end position="390"/>
    </location>
</feature>
<dbReference type="Proteomes" id="UP000263232">
    <property type="component" value="Chromosome"/>
</dbReference>
<dbReference type="Pfam" id="PF00389">
    <property type="entry name" value="2-Hacid_dh"/>
    <property type="match status" value="1"/>
</dbReference>
<dbReference type="InterPro" id="IPR002912">
    <property type="entry name" value="ACT_dom"/>
</dbReference>
<keyword evidence="8" id="KW-0520">NAD</keyword>
<dbReference type="CDD" id="cd04901">
    <property type="entry name" value="ACT_3PGDH"/>
    <property type="match status" value="1"/>
</dbReference>
<name>A0A347WMU9_9LACT</name>
<dbReference type="Gene3D" id="3.40.50.720">
    <property type="entry name" value="NAD(P)-binding Rossmann-like Domain"/>
    <property type="match status" value="2"/>
</dbReference>
<reference evidence="14 15" key="1">
    <citation type="submission" date="2017-09" db="EMBL/GenBank/DDBJ databases">
        <title>Complete genome sequence of Oxytococcus suis strain ZY16052.</title>
        <authorList>
            <person name="Li F."/>
        </authorList>
    </citation>
    <scope>NUCLEOTIDE SEQUENCE [LARGE SCALE GENOMIC DNA]</scope>
    <source>
        <strain evidence="14 15">ZY16052</strain>
    </source>
</reference>
<sequence length="391" mass="43239">MTKQIQLFNNIAPKAFEDIEDDYFLSNEPIDNPDAIILRSAKLHDMTFAPETKYIGRAGAGTNNIPVERATEAGIVVCNAPGANANGVKELAAMSLVMASRNVLDALKWTDSLKGQDDIAAKIEAGKKNFVGRELRHKKMGVIGLGSIGGRVANMCIDFGMTVYGYDPYVTLRSAWGVDSRVKYTEDLQTIFSECDLVSLHVPYTEENHHMINSDILAYAKDGLILINLARDGLVDLDALEAAIESGRVGTYVVDFPEEKTLNMRNTINIPHLGASTPESQENAARMVINQMTDYLENGNITNSVNYPDVNLGVCRSTARIALNHRNIPNMLAQIIDFLREKNINIATLANDHRGEWAYTLIDIESDITEETLEKMINIDGVVRARIIRPN</sequence>
<evidence type="ECO:0000256" key="9">
    <source>
        <dbReference type="ARBA" id="ARBA00030455"/>
    </source>
</evidence>
<evidence type="ECO:0000256" key="5">
    <source>
        <dbReference type="ARBA" id="ARBA00013143"/>
    </source>
</evidence>
<dbReference type="EC" id="1.1.1.399" evidence="4"/>
<dbReference type="SUPFAM" id="SSF52283">
    <property type="entry name" value="Formate/glycerate dehydrogenase catalytic domain-like"/>
    <property type="match status" value="1"/>
</dbReference>
<dbReference type="UniPathway" id="UPA00135">
    <property type="reaction ID" value="UER00196"/>
</dbReference>
<dbReference type="KEGG" id="abae:CL176_10610"/>
<evidence type="ECO:0000313" key="15">
    <source>
        <dbReference type="Proteomes" id="UP000263232"/>
    </source>
</evidence>
<dbReference type="EMBL" id="CP023434">
    <property type="protein sequence ID" value="AXY26406.1"/>
    <property type="molecule type" value="Genomic_DNA"/>
</dbReference>
<evidence type="ECO:0000256" key="10">
    <source>
        <dbReference type="ARBA" id="ARBA00048126"/>
    </source>
</evidence>